<dbReference type="AlphaFoldDB" id="A0A5N8VVY0"/>
<reference evidence="2 3" key="1">
    <citation type="submission" date="2019-07" db="EMBL/GenBank/DDBJ databases">
        <title>New species of Amycolatopsis and Streptomyces.</title>
        <authorList>
            <person name="Duangmal K."/>
            <person name="Teo W.F.A."/>
            <person name="Lipun K."/>
        </authorList>
    </citation>
    <scope>NUCLEOTIDE SEQUENCE [LARGE SCALE GENOMIC DNA]</scope>
    <source>
        <strain evidence="2 3">TISTR 2346</strain>
    </source>
</reference>
<proteinExistence type="predicted"/>
<comment type="caution">
    <text evidence="2">The sequence shown here is derived from an EMBL/GenBank/DDBJ whole genome shotgun (WGS) entry which is preliminary data.</text>
</comment>
<keyword evidence="1" id="KW-0812">Transmembrane</keyword>
<dbReference type="InterPro" id="IPR007436">
    <property type="entry name" value="DUF485"/>
</dbReference>
<feature type="transmembrane region" description="Helical" evidence="1">
    <location>
        <begin position="41"/>
        <end position="65"/>
    </location>
</feature>
<keyword evidence="1" id="KW-1133">Transmembrane helix</keyword>
<dbReference type="EMBL" id="VJZE01000021">
    <property type="protein sequence ID" value="MPY39423.1"/>
    <property type="molecule type" value="Genomic_DNA"/>
</dbReference>
<evidence type="ECO:0000256" key="1">
    <source>
        <dbReference type="SAM" id="Phobius"/>
    </source>
</evidence>
<organism evidence="2 3">
    <name type="scientific">Streptomyces phyllanthi</name>
    <dbReference type="NCBI Taxonomy" id="1803180"/>
    <lineage>
        <taxon>Bacteria</taxon>
        <taxon>Bacillati</taxon>
        <taxon>Actinomycetota</taxon>
        <taxon>Actinomycetes</taxon>
        <taxon>Kitasatosporales</taxon>
        <taxon>Streptomycetaceae</taxon>
        <taxon>Streptomyces</taxon>
    </lineage>
</organism>
<evidence type="ECO:0000313" key="3">
    <source>
        <dbReference type="Proteomes" id="UP000326979"/>
    </source>
</evidence>
<gene>
    <name evidence="2" type="ORF">FNH04_05650</name>
</gene>
<dbReference type="Proteomes" id="UP000326979">
    <property type="component" value="Unassembled WGS sequence"/>
</dbReference>
<evidence type="ECO:0000313" key="2">
    <source>
        <dbReference type="EMBL" id="MPY39423.1"/>
    </source>
</evidence>
<feature type="transmembrane region" description="Helical" evidence="1">
    <location>
        <begin position="12"/>
        <end position="35"/>
    </location>
</feature>
<name>A0A5N8VVY0_9ACTN</name>
<sequence length="90" mass="9697">MTSLDTIAAQRIGIALRFSAVMCLFFFPLPLLGLFTSALDGVVVGGLTWAWIYAFAQFAVALLLATRYTASAARLDAKITEALRQSPKKG</sequence>
<keyword evidence="1" id="KW-0472">Membrane</keyword>
<accession>A0A5N8VVY0</accession>
<dbReference type="Pfam" id="PF04341">
    <property type="entry name" value="DUF485"/>
    <property type="match status" value="1"/>
</dbReference>
<protein>
    <submittedName>
        <fullName evidence="2">DUF485 domain-containing protein</fullName>
    </submittedName>
</protein>
<keyword evidence="3" id="KW-1185">Reference proteome</keyword>